<dbReference type="GO" id="GO:0006281">
    <property type="term" value="P:DNA repair"/>
    <property type="evidence" value="ECO:0007669"/>
    <property type="project" value="TreeGrafter"/>
</dbReference>
<dbReference type="KEGG" id="gni:GNIT_1724"/>
<dbReference type="InterPro" id="IPR050155">
    <property type="entry name" value="HAD-like_hydrolase_sf"/>
</dbReference>
<organism evidence="1 2">
    <name type="scientific">Glaciecola nitratireducens (strain JCM 12485 / KCTC 12276 / FR1064)</name>
    <dbReference type="NCBI Taxonomy" id="1085623"/>
    <lineage>
        <taxon>Bacteria</taxon>
        <taxon>Pseudomonadati</taxon>
        <taxon>Pseudomonadota</taxon>
        <taxon>Gammaproteobacteria</taxon>
        <taxon>Alteromonadales</taxon>
        <taxon>Alteromonadaceae</taxon>
        <taxon>Brumicola</taxon>
    </lineage>
</organism>
<dbReference type="InterPro" id="IPR006439">
    <property type="entry name" value="HAD-SF_hydro_IA"/>
</dbReference>
<dbReference type="InterPro" id="IPR023214">
    <property type="entry name" value="HAD_sf"/>
</dbReference>
<keyword evidence="2" id="KW-1185">Reference proteome</keyword>
<gene>
    <name evidence="1" type="primary">gph</name>
    <name evidence="1" type="ordered locus">GNIT_1724</name>
</gene>
<dbReference type="Gene3D" id="3.40.50.1000">
    <property type="entry name" value="HAD superfamily/HAD-like"/>
    <property type="match status" value="1"/>
</dbReference>
<evidence type="ECO:0000313" key="1">
    <source>
        <dbReference type="EMBL" id="AEP29837.1"/>
    </source>
</evidence>
<dbReference type="NCBIfam" id="TIGR01549">
    <property type="entry name" value="HAD-SF-IA-v1"/>
    <property type="match status" value="1"/>
</dbReference>
<dbReference type="Gene3D" id="1.10.150.240">
    <property type="entry name" value="Putative phosphatase, domain 2"/>
    <property type="match status" value="1"/>
</dbReference>
<proteinExistence type="predicted"/>
<dbReference type="PANTHER" id="PTHR43434:SF24">
    <property type="entry name" value="HYDROLASE-RELATED"/>
    <property type="match status" value="1"/>
</dbReference>
<dbReference type="SFLD" id="SFLDG01129">
    <property type="entry name" value="C1.5:_HAD__Beta-PGM__Phosphata"/>
    <property type="match status" value="1"/>
</dbReference>
<dbReference type="InterPro" id="IPR041492">
    <property type="entry name" value="HAD_2"/>
</dbReference>
<dbReference type="STRING" id="1085623.GNIT_1724"/>
<dbReference type="Pfam" id="PF13419">
    <property type="entry name" value="HAD_2"/>
    <property type="match status" value="1"/>
</dbReference>
<evidence type="ECO:0000313" key="2">
    <source>
        <dbReference type="Proteomes" id="UP000009282"/>
    </source>
</evidence>
<accession>G4QLH0</accession>
<dbReference type="SUPFAM" id="SSF56784">
    <property type="entry name" value="HAD-like"/>
    <property type="match status" value="1"/>
</dbReference>
<dbReference type="HOGENOM" id="CLU_045011_19_2_6"/>
<reference evidence="1 2" key="1">
    <citation type="journal article" date="2011" name="J. Bacteriol.">
        <title>Complete genome sequence of seawater bacterium Glaciecola nitratireducens FR1064T.</title>
        <authorList>
            <person name="Bian F."/>
            <person name="Qin Q.L."/>
            <person name="Xie B.B."/>
            <person name="Shu Y.L."/>
            <person name="Zhang X.Y."/>
            <person name="Yu Y."/>
            <person name="Chen B."/>
            <person name="Chen X.L."/>
            <person name="Zhou B.C."/>
            <person name="Zhang Y.Z."/>
        </authorList>
    </citation>
    <scope>NUCLEOTIDE SEQUENCE [LARGE SCALE GENOMIC DNA]</scope>
    <source>
        <strain evidence="2">JCM 12485 / KCTC 12276 / FR1064</strain>
    </source>
</reference>
<dbReference type="InterPro" id="IPR036412">
    <property type="entry name" value="HAD-like_sf"/>
</dbReference>
<dbReference type="eggNOG" id="COG0546">
    <property type="taxonomic scope" value="Bacteria"/>
</dbReference>
<dbReference type="EMBL" id="CP003060">
    <property type="protein sequence ID" value="AEP29837.1"/>
    <property type="molecule type" value="Genomic_DNA"/>
</dbReference>
<name>G4QLH0_GLANF</name>
<dbReference type="Proteomes" id="UP000009282">
    <property type="component" value="Chromosome"/>
</dbReference>
<dbReference type="OrthoDB" id="9782449at2"/>
<dbReference type="GO" id="GO:0008967">
    <property type="term" value="F:phosphoglycolate phosphatase activity"/>
    <property type="evidence" value="ECO:0007669"/>
    <property type="project" value="TreeGrafter"/>
</dbReference>
<dbReference type="AlphaFoldDB" id="G4QLH0"/>
<keyword evidence="1" id="KW-0378">Hydrolase</keyword>
<dbReference type="SFLD" id="SFLDS00003">
    <property type="entry name" value="Haloacid_Dehalogenase"/>
    <property type="match status" value="1"/>
</dbReference>
<dbReference type="PANTHER" id="PTHR43434">
    <property type="entry name" value="PHOSPHOGLYCOLATE PHOSPHATASE"/>
    <property type="match status" value="1"/>
</dbReference>
<dbReference type="InterPro" id="IPR023198">
    <property type="entry name" value="PGP-like_dom2"/>
</dbReference>
<dbReference type="GO" id="GO:0005829">
    <property type="term" value="C:cytosol"/>
    <property type="evidence" value="ECO:0007669"/>
    <property type="project" value="TreeGrafter"/>
</dbReference>
<sequence>MKFEYIIFDWDGTVMDSAAKIVACMQKAAAMGQINIPTKEQVEHIIGISLHPAIKQLFSIDDDKANEIVTHYKSVFLDQDKTACPLFANASETLTHLSQSARLAVATGKARRGLERAWENTNTKHFFELSRCADEAESKPSSDMLLQILKEWKIEPEQALMVGDTVYDMQMAENIGMPRVGVSYGVHDKIELLKHKPLTIIDSLDMMKSFVK</sequence>
<protein>
    <submittedName>
        <fullName evidence="1">HAD-superfamily hydrolase, subfamily IA</fullName>
    </submittedName>
</protein>
<dbReference type="RefSeq" id="WP_014108711.1">
    <property type="nucleotide sequence ID" value="NC_016041.1"/>
</dbReference>